<dbReference type="Proteomes" id="UP000198959">
    <property type="component" value="Unassembled WGS sequence"/>
</dbReference>
<proteinExistence type="predicted"/>
<evidence type="ECO:0000313" key="3">
    <source>
        <dbReference type="Proteomes" id="UP000198959"/>
    </source>
</evidence>
<name>A0A1C6RTC2_9ACTN</name>
<dbReference type="STRING" id="145854.GA0074692_0828"/>
<protein>
    <recommendedName>
        <fullName evidence="4">Ribbon-helix-helix protein, copG family</fullName>
    </recommendedName>
</protein>
<evidence type="ECO:0000256" key="1">
    <source>
        <dbReference type="SAM" id="MobiDB-lite"/>
    </source>
</evidence>
<gene>
    <name evidence="2" type="ORF">GA0074692_0828</name>
</gene>
<evidence type="ECO:0008006" key="4">
    <source>
        <dbReference type="Google" id="ProtNLM"/>
    </source>
</evidence>
<accession>A0A1C6RTC2</accession>
<reference evidence="3" key="1">
    <citation type="submission" date="2016-06" db="EMBL/GenBank/DDBJ databases">
        <authorList>
            <person name="Varghese N."/>
            <person name="Submissions Spin"/>
        </authorList>
    </citation>
    <scope>NUCLEOTIDE SEQUENCE [LARGE SCALE GENOMIC DNA]</scope>
    <source>
        <strain evidence="3">DSM 43817</strain>
    </source>
</reference>
<sequence>MTNPAAAPRKRGISEARFTISIEEGQSTGQLCPGRLVPTGTAGFEPCTSCRHVPAQIRAGKRGRTNAAVVYDAIEDAQQQIPALLGARRAAPQPAGGSLFARHASDHRGDAGRVPWTLKSTPTNRRVLDQLVDAHGAVSRSELVSTVLEHAYPPTTD</sequence>
<keyword evidence="3" id="KW-1185">Reference proteome</keyword>
<dbReference type="EMBL" id="FMHW01000002">
    <property type="protein sequence ID" value="SCL20275.1"/>
    <property type="molecule type" value="Genomic_DNA"/>
</dbReference>
<dbReference type="AlphaFoldDB" id="A0A1C6RTC2"/>
<evidence type="ECO:0000313" key="2">
    <source>
        <dbReference type="EMBL" id="SCL20275.1"/>
    </source>
</evidence>
<organism evidence="2 3">
    <name type="scientific">Micromonospora pallida</name>
    <dbReference type="NCBI Taxonomy" id="145854"/>
    <lineage>
        <taxon>Bacteria</taxon>
        <taxon>Bacillati</taxon>
        <taxon>Actinomycetota</taxon>
        <taxon>Actinomycetes</taxon>
        <taxon>Micromonosporales</taxon>
        <taxon>Micromonosporaceae</taxon>
        <taxon>Micromonospora</taxon>
    </lineage>
</organism>
<feature type="region of interest" description="Disordered" evidence="1">
    <location>
        <begin position="92"/>
        <end position="118"/>
    </location>
</feature>